<gene>
    <name evidence="1" type="ORF">CS063_11260</name>
</gene>
<reference evidence="1" key="1">
    <citation type="submission" date="2017-10" db="EMBL/GenBank/DDBJ databases">
        <title>Genome sequence of cellulolytic Lachnospiraceae bacterium XHS1971 isolated from hotspring sediment.</title>
        <authorList>
            <person name="Vasudevan G."/>
            <person name="Joshi A.J."/>
            <person name="Hivarkar S."/>
            <person name="Lanjekar V.B."/>
            <person name="Dhakephalkar P.K."/>
            <person name="Dagar S."/>
        </authorList>
    </citation>
    <scope>NUCLEOTIDE SEQUENCE</scope>
    <source>
        <strain evidence="1">XHS1971</strain>
    </source>
</reference>
<keyword evidence="2" id="KW-1185">Reference proteome</keyword>
<evidence type="ECO:0000313" key="1">
    <source>
        <dbReference type="EMBL" id="PHV70240.1"/>
    </source>
</evidence>
<accession>A0AC61DBT5</accession>
<proteinExistence type="predicted"/>
<protein>
    <submittedName>
        <fullName evidence="1">YhcH/YjgK/YiaL family protein</fullName>
    </submittedName>
</protein>
<evidence type="ECO:0000313" key="2">
    <source>
        <dbReference type="Proteomes" id="UP000224460"/>
    </source>
</evidence>
<organism evidence="1 2">
    <name type="scientific">Sporanaerobium hydrogeniformans</name>
    <dbReference type="NCBI Taxonomy" id="3072179"/>
    <lineage>
        <taxon>Bacteria</taxon>
        <taxon>Bacillati</taxon>
        <taxon>Bacillota</taxon>
        <taxon>Clostridia</taxon>
        <taxon>Lachnospirales</taxon>
        <taxon>Lachnospiraceae</taxon>
        <taxon>Sporanaerobium</taxon>
    </lineage>
</organism>
<name>A0AC61DBT5_9FIRM</name>
<comment type="caution">
    <text evidence="1">The sequence shown here is derived from an EMBL/GenBank/DDBJ whole genome shotgun (WGS) entry which is preliminary data.</text>
</comment>
<sequence>MVLTQIEHLYRYRQLIPALEEVITLFDSLKSYQVGRYELEHGFYMIQRGITKPIEEVMFEAHEKYIDIQYLVQGKELLEWNERSKLVCKKAYDEDKDISLYEGIGTQIKIKEGMCYILWPEDAHKACVHVGQREEYTKIVMKLKVYD</sequence>
<dbReference type="Proteomes" id="UP000224460">
    <property type="component" value="Unassembled WGS sequence"/>
</dbReference>
<dbReference type="EMBL" id="PEDL01000012">
    <property type="protein sequence ID" value="PHV70240.1"/>
    <property type="molecule type" value="Genomic_DNA"/>
</dbReference>